<evidence type="ECO:0000256" key="2">
    <source>
        <dbReference type="ARBA" id="ARBA00022475"/>
    </source>
</evidence>
<evidence type="ECO:0000256" key="7">
    <source>
        <dbReference type="ARBA" id="ARBA00023136"/>
    </source>
</evidence>
<dbReference type="Pfam" id="PF13231">
    <property type="entry name" value="PMT_2"/>
    <property type="match status" value="1"/>
</dbReference>
<feature type="transmembrane region" description="Helical" evidence="8">
    <location>
        <begin position="410"/>
        <end position="428"/>
    </location>
</feature>
<keyword evidence="11" id="KW-1185">Reference proteome</keyword>
<gene>
    <name evidence="10" type="ORF">MC7420_2462</name>
</gene>
<dbReference type="InterPro" id="IPR050297">
    <property type="entry name" value="LipidA_mod_glycosyltrf_83"/>
</dbReference>
<dbReference type="STRING" id="118168.MC7420_2462"/>
<dbReference type="PANTHER" id="PTHR33908:SF11">
    <property type="entry name" value="MEMBRANE PROTEIN"/>
    <property type="match status" value="1"/>
</dbReference>
<dbReference type="InterPro" id="IPR038731">
    <property type="entry name" value="RgtA/B/C-like"/>
</dbReference>
<evidence type="ECO:0000256" key="6">
    <source>
        <dbReference type="ARBA" id="ARBA00022989"/>
    </source>
</evidence>
<keyword evidence="4" id="KW-0808">Transferase</keyword>
<feature type="transmembrane region" description="Helical" evidence="8">
    <location>
        <begin position="144"/>
        <end position="165"/>
    </location>
</feature>
<keyword evidence="5 8" id="KW-0812">Transmembrane</keyword>
<sequence length="566" mass="63404">MSRSFPLSKLSRTFSWALLIAIAIAVLLRLVNLSHREFWYDEVLSLLLSTGQKTSYSTPKELPVTLADYTPLLSLPVENGIGAIPATLKKLLQGLAGEPHPPLFFLGQHLWLRLFGNGVAATRSLNVFFSIGAIGSAYGLGRRLLGHQGGLLLAALLGTNAYYLFHSLNVRMYGPLLLWVILSAWAALELIEPKRLTVPDKEYKDGEGSSFYTKLLWNLVFIGSIAAGFLTFYYFAFFIVALAVLVLWLDRQHWWQHGLRFVAGIILMIPWVLWGTRQQLRNADLERFGGTQTWMETVGKHLEGVTQTLGIHLVLGDWVTSLPLVSATIAGIGAIALLVVCSIRLWRQHHYRVLGVALLLGIFPLVLALMVDILKGQFTVGFGWGRSMIFILPGCLLLIAAWIERTMGKWRPLAAAIVLGFYLVISIGDFTLRDRRMFHQIADIIEQEPTTPTLIAMNSQAWGHVLRLAYYIPPDLPVTLLAQPPAKLAPVLEKTLNTQTGNFSRVLWLDSGDPIWSKPKTEAEKLTFQQNIQTTLKPQYQLVETQPLVGTMEEDQFTVHLYQRSQ</sequence>
<feature type="transmembrane region" description="Helical" evidence="8">
    <location>
        <begin position="259"/>
        <end position="276"/>
    </location>
</feature>
<feature type="transmembrane region" description="Helical" evidence="8">
    <location>
        <begin position="219"/>
        <end position="247"/>
    </location>
</feature>
<dbReference type="eggNOG" id="COG5305">
    <property type="taxonomic scope" value="Bacteria"/>
</dbReference>
<feature type="transmembrane region" description="Helical" evidence="8">
    <location>
        <begin position="13"/>
        <end position="31"/>
    </location>
</feature>
<feature type="transmembrane region" description="Helical" evidence="8">
    <location>
        <begin position="353"/>
        <end position="371"/>
    </location>
</feature>
<dbReference type="PANTHER" id="PTHR33908">
    <property type="entry name" value="MANNOSYLTRANSFERASE YKCB-RELATED"/>
    <property type="match status" value="1"/>
</dbReference>
<protein>
    <recommendedName>
        <fullName evidence="9">Glycosyltransferase RgtA/B/C/D-like domain-containing protein</fullName>
    </recommendedName>
</protein>
<feature type="transmembrane region" description="Helical" evidence="8">
    <location>
        <begin position="383"/>
        <end position="403"/>
    </location>
</feature>
<keyword evidence="3" id="KW-0328">Glycosyltransferase</keyword>
<accession>B4VZL5</accession>
<dbReference type="RefSeq" id="WP_006104237.1">
    <property type="nucleotide sequence ID" value="NZ_DS989863.1"/>
</dbReference>
<keyword evidence="6 8" id="KW-1133">Transmembrane helix</keyword>
<evidence type="ECO:0000256" key="1">
    <source>
        <dbReference type="ARBA" id="ARBA00004651"/>
    </source>
</evidence>
<evidence type="ECO:0000256" key="8">
    <source>
        <dbReference type="SAM" id="Phobius"/>
    </source>
</evidence>
<keyword evidence="2" id="KW-1003">Cell membrane</keyword>
<feature type="domain" description="Glycosyltransferase RgtA/B/C/D-like" evidence="9">
    <location>
        <begin position="100"/>
        <end position="195"/>
    </location>
</feature>
<evidence type="ECO:0000313" key="10">
    <source>
        <dbReference type="EMBL" id="EDX72554.1"/>
    </source>
</evidence>
<evidence type="ECO:0000256" key="3">
    <source>
        <dbReference type="ARBA" id="ARBA00022676"/>
    </source>
</evidence>
<feature type="transmembrane region" description="Helical" evidence="8">
    <location>
        <begin position="324"/>
        <end position="346"/>
    </location>
</feature>
<evidence type="ECO:0000313" key="11">
    <source>
        <dbReference type="Proteomes" id="UP000003835"/>
    </source>
</evidence>
<dbReference type="GO" id="GO:0009103">
    <property type="term" value="P:lipopolysaccharide biosynthetic process"/>
    <property type="evidence" value="ECO:0007669"/>
    <property type="project" value="UniProtKB-ARBA"/>
</dbReference>
<comment type="subcellular location">
    <subcellularLocation>
        <location evidence="1">Cell membrane</location>
        <topology evidence="1">Multi-pass membrane protein</topology>
    </subcellularLocation>
</comment>
<dbReference type="GO" id="GO:0016763">
    <property type="term" value="F:pentosyltransferase activity"/>
    <property type="evidence" value="ECO:0007669"/>
    <property type="project" value="TreeGrafter"/>
</dbReference>
<proteinExistence type="predicted"/>
<organism evidence="10 11">
    <name type="scientific">Coleofasciculus chthonoplastes PCC 7420</name>
    <dbReference type="NCBI Taxonomy" id="118168"/>
    <lineage>
        <taxon>Bacteria</taxon>
        <taxon>Bacillati</taxon>
        <taxon>Cyanobacteriota</taxon>
        <taxon>Cyanophyceae</taxon>
        <taxon>Coleofasciculales</taxon>
        <taxon>Coleofasciculaceae</taxon>
        <taxon>Coleofasciculus</taxon>
    </lineage>
</organism>
<evidence type="ECO:0000256" key="5">
    <source>
        <dbReference type="ARBA" id="ARBA00022692"/>
    </source>
</evidence>
<name>B4VZL5_9CYAN</name>
<dbReference type="Proteomes" id="UP000003835">
    <property type="component" value="Unassembled WGS sequence"/>
</dbReference>
<reference evidence="10 11" key="1">
    <citation type="submission" date="2008-07" db="EMBL/GenBank/DDBJ databases">
        <authorList>
            <person name="Tandeau de Marsac N."/>
            <person name="Ferriera S."/>
            <person name="Johnson J."/>
            <person name="Kravitz S."/>
            <person name="Beeson K."/>
            <person name="Sutton G."/>
            <person name="Rogers Y.-H."/>
            <person name="Friedman R."/>
            <person name="Frazier M."/>
            <person name="Venter J.C."/>
        </authorList>
    </citation>
    <scope>NUCLEOTIDE SEQUENCE [LARGE SCALE GENOMIC DNA]</scope>
    <source>
        <strain evidence="10 11">PCC 7420</strain>
    </source>
</reference>
<dbReference type="OrthoDB" id="524357at2"/>
<evidence type="ECO:0000256" key="4">
    <source>
        <dbReference type="ARBA" id="ARBA00022679"/>
    </source>
</evidence>
<dbReference type="HOGENOM" id="CLU_482165_0_0_3"/>
<dbReference type="AlphaFoldDB" id="B4VZL5"/>
<dbReference type="EMBL" id="DS989863">
    <property type="protein sequence ID" value="EDX72554.1"/>
    <property type="molecule type" value="Genomic_DNA"/>
</dbReference>
<evidence type="ECO:0000259" key="9">
    <source>
        <dbReference type="Pfam" id="PF13231"/>
    </source>
</evidence>
<dbReference type="GO" id="GO:0005886">
    <property type="term" value="C:plasma membrane"/>
    <property type="evidence" value="ECO:0007669"/>
    <property type="project" value="UniProtKB-SubCell"/>
</dbReference>
<feature type="transmembrane region" description="Helical" evidence="8">
    <location>
        <begin position="114"/>
        <end position="138"/>
    </location>
</feature>
<keyword evidence="7 8" id="KW-0472">Membrane</keyword>